<feature type="transmembrane region" description="Helical" evidence="7">
    <location>
        <begin position="25"/>
        <end position="48"/>
    </location>
</feature>
<keyword evidence="9" id="KW-1185">Reference proteome</keyword>
<dbReference type="AlphaFoldDB" id="A0A7G9T7K9"/>
<dbReference type="Pfam" id="PF13520">
    <property type="entry name" value="AA_permease_2"/>
    <property type="match status" value="1"/>
</dbReference>
<feature type="transmembrane region" description="Helical" evidence="7">
    <location>
        <begin position="422"/>
        <end position="443"/>
    </location>
</feature>
<keyword evidence="2" id="KW-0813">Transport</keyword>
<feature type="transmembrane region" description="Helical" evidence="7">
    <location>
        <begin position="455"/>
        <end position="473"/>
    </location>
</feature>
<feature type="transmembrane region" description="Helical" evidence="7">
    <location>
        <begin position="379"/>
        <end position="402"/>
    </location>
</feature>
<dbReference type="Proteomes" id="UP000515800">
    <property type="component" value="Chromosome"/>
</dbReference>
<dbReference type="PANTHER" id="PTHR42770:SF15">
    <property type="entry name" value="GLUTAMATE_GAMMA-AMINOBUTYRATE ANTIPORTER-RELATED"/>
    <property type="match status" value="1"/>
</dbReference>
<evidence type="ECO:0000256" key="6">
    <source>
        <dbReference type="ARBA" id="ARBA00023136"/>
    </source>
</evidence>
<evidence type="ECO:0000256" key="5">
    <source>
        <dbReference type="ARBA" id="ARBA00022989"/>
    </source>
</evidence>
<dbReference type="PANTHER" id="PTHR42770">
    <property type="entry name" value="AMINO ACID TRANSPORTER-RELATED"/>
    <property type="match status" value="1"/>
</dbReference>
<keyword evidence="3" id="KW-1003">Cell membrane</keyword>
<dbReference type="InterPro" id="IPR002293">
    <property type="entry name" value="AA/rel_permease1"/>
</dbReference>
<dbReference type="KEGG" id="wdi:H9L19_04440"/>
<proteinExistence type="predicted"/>
<dbReference type="GO" id="GO:0005886">
    <property type="term" value="C:plasma membrane"/>
    <property type="evidence" value="ECO:0007669"/>
    <property type="project" value="UniProtKB-SubCell"/>
</dbReference>
<feature type="transmembrane region" description="Helical" evidence="7">
    <location>
        <begin position="195"/>
        <end position="213"/>
    </location>
</feature>
<dbReference type="NCBIfam" id="NF011775">
    <property type="entry name" value="PRK15238.1"/>
    <property type="match status" value="1"/>
</dbReference>
<dbReference type="PIRSF" id="PIRSF006060">
    <property type="entry name" value="AA_transporter"/>
    <property type="match status" value="1"/>
</dbReference>
<dbReference type="EMBL" id="CP060724">
    <property type="protein sequence ID" value="QNN76084.1"/>
    <property type="molecule type" value="Genomic_DNA"/>
</dbReference>
<feature type="transmembrane region" description="Helical" evidence="7">
    <location>
        <begin position="148"/>
        <end position="169"/>
    </location>
</feature>
<keyword evidence="6 7" id="KW-0472">Membrane</keyword>
<name>A0A7G9T7K9_9LACO</name>
<accession>A0A7G9T7K9</accession>
<evidence type="ECO:0000256" key="1">
    <source>
        <dbReference type="ARBA" id="ARBA00004651"/>
    </source>
</evidence>
<keyword evidence="5 7" id="KW-1133">Transmembrane helix</keyword>
<comment type="subcellular location">
    <subcellularLocation>
        <location evidence="1">Cell membrane</location>
        <topology evidence="1">Multi-pass membrane protein</topology>
    </subcellularLocation>
</comment>
<protein>
    <submittedName>
        <fullName evidence="8">Glutamate/gamma-aminobutyrate family transporter YjeM</fullName>
    </submittedName>
</protein>
<reference evidence="8 9" key="1">
    <citation type="submission" date="2020-08" db="EMBL/GenBank/DDBJ databases">
        <title>Genome sequence of Weissella diestrammenae KACC 16890T.</title>
        <authorList>
            <person name="Hyun D.-W."/>
            <person name="Bae J.-W."/>
        </authorList>
    </citation>
    <scope>NUCLEOTIDE SEQUENCE [LARGE SCALE GENOMIC DNA]</scope>
    <source>
        <strain evidence="8 9">KACC 16890</strain>
    </source>
</reference>
<evidence type="ECO:0000256" key="3">
    <source>
        <dbReference type="ARBA" id="ARBA00022475"/>
    </source>
</evidence>
<evidence type="ECO:0000256" key="7">
    <source>
        <dbReference type="SAM" id="Phobius"/>
    </source>
</evidence>
<feature type="transmembrane region" description="Helical" evidence="7">
    <location>
        <begin position="114"/>
        <end position="136"/>
    </location>
</feature>
<keyword evidence="4 7" id="KW-0812">Transmembrane</keyword>
<feature type="transmembrane region" description="Helical" evidence="7">
    <location>
        <begin position="234"/>
        <end position="254"/>
    </location>
</feature>
<feature type="transmembrane region" description="Helical" evidence="7">
    <location>
        <begin position="354"/>
        <end position="373"/>
    </location>
</feature>
<evidence type="ECO:0000256" key="2">
    <source>
        <dbReference type="ARBA" id="ARBA00022448"/>
    </source>
</evidence>
<dbReference type="InterPro" id="IPR050367">
    <property type="entry name" value="APC_superfamily"/>
</dbReference>
<gene>
    <name evidence="8" type="primary">yjeM</name>
    <name evidence="8" type="ORF">H9L19_04440</name>
</gene>
<dbReference type="RefSeq" id="WP_187529912.1">
    <property type="nucleotide sequence ID" value="NZ_CP060724.1"/>
</dbReference>
<dbReference type="GO" id="GO:0022857">
    <property type="term" value="F:transmembrane transporter activity"/>
    <property type="evidence" value="ECO:0007669"/>
    <property type="project" value="InterPro"/>
</dbReference>
<evidence type="ECO:0000313" key="8">
    <source>
        <dbReference type="EMBL" id="QNN76084.1"/>
    </source>
</evidence>
<feature type="transmembrane region" description="Helical" evidence="7">
    <location>
        <begin position="301"/>
        <end position="323"/>
    </location>
</feature>
<organism evidence="8 9">
    <name type="scientific">Weissella diestrammenae</name>
    <dbReference type="NCBI Taxonomy" id="1162633"/>
    <lineage>
        <taxon>Bacteria</taxon>
        <taxon>Bacillati</taxon>
        <taxon>Bacillota</taxon>
        <taxon>Bacilli</taxon>
        <taxon>Lactobacillales</taxon>
        <taxon>Lactobacillaceae</taxon>
        <taxon>Weissella</taxon>
    </lineage>
</organism>
<evidence type="ECO:0000256" key="4">
    <source>
        <dbReference type="ARBA" id="ARBA00022692"/>
    </source>
</evidence>
<evidence type="ECO:0000313" key="9">
    <source>
        <dbReference type="Proteomes" id="UP000515800"/>
    </source>
</evidence>
<dbReference type="Gene3D" id="1.20.1740.10">
    <property type="entry name" value="Amino acid/polyamine transporter I"/>
    <property type="match status" value="1"/>
</dbReference>
<sequence length="481" mass="53578">MMIFSTIFGFSNTPIAFLQMGYASIIWYVVAAVLFFLPIGIMMAEYGAAFNQAQGGIYSWIEGAAGPKIAFIGTFMWMASWLTWLVATSSKIWIPLSTFINGSDQTQRWSLFGLNATQTIGILAVFWIIAVTFFASQGINWIAKVSSFGGIMMVILNGAFFLLSFFILFKTGFKTAEPIQGLTTFIHSPNLAFDSPVSMIGFIVFAIFAYAGMETMGGITDSMAQPKRDFPRGILIATAVIAILYALSIFLWGVSANWSQLLDDHDVNLGNVTYIMMHNLGVTFGQQLGLSTTMQTTIGSWFARFVGLDMFIVYVGSFFVLIYSPLKSFVLGTPKNLWPDHIVRLNKQGMPSNAMWYQAGVVIVLILAISFGGASARGFYNILTLMGNVSTALPYLFLVGAYPFFNLNEKIVKPYSFFKHRLSMWLVSGVSFFVLALSVLFTCLDPLLKHHWHDAFWTISGPVVFTLLAILLYRRRQRKMV</sequence>